<keyword evidence="3" id="KW-1185">Reference proteome</keyword>
<dbReference type="Pfam" id="PF00982">
    <property type="entry name" value="Glyco_transf_20"/>
    <property type="match status" value="1"/>
</dbReference>
<evidence type="ECO:0000256" key="1">
    <source>
        <dbReference type="ARBA" id="ARBA00008799"/>
    </source>
</evidence>
<organism evidence="2 3">
    <name type="scientific">Lentzea miocenica</name>
    <dbReference type="NCBI Taxonomy" id="3095431"/>
    <lineage>
        <taxon>Bacteria</taxon>
        <taxon>Bacillati</taxon>
        <taxon>Actinomycetota</taxon>
        <taxon>Actinomycetes</taxon>
        <taxon>Pseudonocardiales</taxon>
        <taxon>Pseudonocardiaceae</taxon>
        <taxon>Lentzea</taxon>
    </lineage>
</organism>
<accession>A0ABU4T785</accession>
<comment type="caution">
    <text evidence="2">The sequence shown here is derived from an EMBL/GenBank/DDBJ whole genome shotgun (WGS) entry which is preliminary data.</text>
</comment>
<comment type="similarity">
    <text evidence="1">Belongs to the glycosyltransferase 20 family.</text>
</comment>
<dbReference type="EMBL" id="JAXAVW010000024">
    <property type="protein sequence ID" value="MDX8034035.1"/>
    <property type="molecule type" value="Genomic_DNA"/>
</dbReference>
<dbReference type="Gene3D" id="3.40.50.2000">
    <property type="entry name" value="Glycogen Phosphorylase B"/>
    <property type="match status" value="2"/>
</dbReference>
<gene>
    <name evidence="2" type="ORF">SK803_27780</name>
</gene>
<reference evidence="2 3" key="2">
    <citation type="submission" date="2023-11" db="EMBL/GenBank/DDBJ databases">
        <authorList>
            <person name="Lara A.C."/>
            <person name="Chronakova A."/>
        </authorList>
    </citation>
    <scope>NUCLEOTIDE SEQUENCE [LARGE SCALE GENOMIC DNA]</scope>
    <source>
        <strain evidence="2 3">BCCO 10_0856</strain>
    </source>
</reference>
<dbReference type="SUPFAM" id="SSF53756">
    <property type="entry name" value="UDP-Glycosyltransferase/glycogen phosphorylase"/>
    <property type="match status" value="1"/>
</dbReference>
<protein>
    <submittedName>
        <fullName evidence="2">Trehalose-6-phosphate synthase</fullName>
    </submittedName>
</protein>
<dbReference type="Proteomes" id="UP001285521">
    <property type="component" value="Unassembled WGS sequence"/>
</dbReference>
<dbReference type="InterPro" id="IPR001830">
    <property type="entry name" value="Glyco_trans_20"/>
</dbReference>
<dbReference type="RefSeq" id="WP_319969055.1">
    <property type="nucleotide sequence ID" value="NZ_JAXAVW010000024.1"/>
</dbReference>
<evidence type="ECO:0000313" key="3">
    <source>
        <dbReference type="Proteomes" id="UP001285521"/>
    </source>
</evidence>
<reference evidence="2 3" key="1">
    <citation type="submission" date="2023-11" db="EMBL/GenBank/DDBJ databases">
        <title>Lentzea sokolovensis, sp. nov., Lentzea kristufkii, sp. nov., and Lentzea miocenensis, sp. nov., rare actinobacteria from Sokolov Coal Basin, Miocene lacustrine sediment, Czech Republic.</title>
        <authorList>
            <person name="Lara A."/>
            <person name="Kotroba L."/>
            <person name="Nouioui I."/>
            <person name="Neumann-Schaal M."/>
            <person name="Mast Y."/>
            <person name="Chronakova A."/>
        </authorList>
    </citation>
    <scope>NUCLEOTIDE SEQUENCE [LARGE SCALE GENOMIC DNA]</scope>
    <source>
        <strain evidence="2 3">BCCO 10_0856</strain>
    </source>
</reference>
<name>A0ABU4T785_9PSEU</name>
<dbReference type="PANTHER" id="PTHR10788">
    <property type="entry name" value="TREHALOSE-6-PHOSPHATE SYNTHASE"/>
    <property type="match status" value="1"/>
</dbReference>
<dbReference type="PANTHER" id="PTHR10788:SF106">
    <property type="entry name" value="BCDNA.GH08860"/>
    <property type="match status" value="1"/>
</dbReference>
<evidence type="ECO:0000313" key="2">
    <source>
        <dbReference type="EMBL" id="MDX8034035.1"/>
    </source>
</evidence>
<proteinExistence type="inferred from homology"/>
<sequence>MEVDISANGIIICANRGPVSFVPSAQGAHRWRTGPNGLVAVVLPALRAFGGSWIFAAETAADRRVAESLRRGFPLPLLEDGVALHPVAVPPDAYREYYEEFAVGLLGMLFHYLFPMPGVLRDGLDLNKSWPAYRKVNEIFARQIVETHRDSPVLVQDYHLLLVADEVRRLDSGFGQPLIYFHHVAWCQSDYFGMIPSSLRSHILRAMTSYDVVAFHSSRWADSFMACCDRYLDGVICEPGVIRHDRGETRVAISPAAIDRDHVLEGARHPEFQVWQQKLRVMAGGRWTLGRVERADLWKNPLRGLLAVDEFLRTTPDAEGRAWFPVLLSPTRTWRSDYRSYLTQVQDTADRINATHEGIQGGRPVEIFTAEGTFESDRALALAIMSVADAMIANPAFDGLNLIPKEAAIVAEGDPVVIVSENAGVYDELAGIALKVNPFDVGDTARALRTAFRMPPEERRRRADALRARVSSRTSRMWIEEQLSPTRTSTA</sequence>